<dbReference type="STRING" id="123320.SAMN06309945_2140"/>
<organism evidence="1 2">
    <name type="scientific">Okibacterium fritillariae</name>
    <dbReference type="NCBI Taxonomy" id="123320"/>
    <lineage>
        <taxon>Bacteria</taxon>
        <taxon>Bacillati</taxon>
        <taxon>Actinomycetota</taxon>
        <taxon>Actinomycetes</taxon>
        <taxon>Micrococcales</taxon>
        <taxon>Microbacteriaceae</taxon>
        <taxon>Okibacterium</taxon>
    </lineage>
</organism>
<dbReference type="AlphaFoldDB" id="A0A1T5KDU6"/>
<proteinExistence type="predicted"/>
<evidence type="ECO:0008006" key="3">
    <source>
        <dbReference type="Google" id="ProtNLM"/>
    </source>
</evidence>
<reference evidence="1 2" key="1">
    <citation type="submission" date="2017-02" db="EMBL/GenBank/DDBJ databases">
        <authorList>
            <person name="Peterson S.W."/>
        </authorList>
    </citation>
    <scope>NUCLEOTIDE SEQUENCE [LARGE SCALE GENOMIC DNA]</scope>
    <source>
        <strain evidence="1 2">VKM Ac-2059</strain>
    </source>
</reference>
<protein>
    <recommendedName>
        <fullName evidence="3">Helicase/secretion neighborhood TadE-like protein</fullName>
    </recommendedName>
</protein>
<keyword evidence="2" id="KW-1185">Reference proteome</keyword>
<evidence type="ECO:0000313" key="2">
    <source>
        <dbReference type="Proteomes" id="UP000190857"/>
    </source>
</evidence>
<accession>A0A1T5KDU6</accession>
<dbReference type="Proteomes" id="UP000190857">
    <property type="component" value="Unassembled WGS sequence"/>
</dbReference>
<evidence type="ECO:0000313" key="1">
    <source>
        <dbReference type="EMBL" id="SKC61790.1"/>
    </source>
</evidence>
<gene>
    <name evidence="1" type="ORF">SAMN06309945_2140</name>
</gene>
<name>A0A1T5KDU6_9MICO</name>
<sequence length="141" mass="14170">MASRPVTATRRRLSGGSARLHEGCPVATPLLRCRCGSGTLLSVALIACGAMTAIGLTASTAAALARQNLNHAADASALAASDTRNGFSDGEPCARAGSVAAAYDARVTQCRPCGDDMCVEVSDVFLGLAFSARARASGAIA</sequence>
<dbReference type="EMBL" id="FUZP01000002">
    <property type="protein sequence ID" value="SKC61790.1"/>
    <property type="molecule type" value="Genomic_DNA"/>
</dbReference>